<dbReference type="RefSeq" id="WP_077540238.1">
    <property type="nucleotide sequence ID" value="NZ_CP019633.1"/>
</dbReference>
<dbReference type="GO" id="GO:0030001">
    <property type="term" value="P:metal ion transport"/>
    <property type="evidence" value="ECO:0007669"/>
    <property type="project" value="InterPro"/>
</dbReference>
<dbReference type="PANTHER" id="PTHR42953">
    <property type="entry name" value="HIGH-AFFINITY ZINC UPTAKE SYSTEM PROTEIN ZNUA-RELATED"/>
    <property type="match status" value="1"/>
</dbReference>
<dbReference type="AlphaFoldDB" id="A0A1Q2HQD8"/>
<dbReference type="OrthoDB" id="5456598at2"/>
<accession>A0A1Q2HQD8</accession>
<dbReference type="InterPro" id="IPR050492">
    <property type="entry name" value="Bact_metal-bind_prot9"/>
</dbReference>
<dbReference type="InterPro" id="IPR006127">
    <property type="entry name" value="ZnuA-like"/>
</dbReference>
<organism evidence="1 2">
    <name type="scientific">Sedimentisphaera cyanobacteriorum</name>
    <dbReference type="NCBI Taxonomy" id="1940790"/>
    <lineage>
        <taxon>Bacteria</taxon>
        <taxon>Pseudomonadati</taxon>
        <taxon>Planctomycetota</taxon>
        <taxon>Phycisphaerae</taxon>
        <taxon>Sedimentisphaerales</taxon>
        <taxon>Sedimentisphaeraceae</taxon>
        <taxon>Sedimentisphaera</taxon>
    </lineage>
</organism>
<name>A0A1Q2HQD8_9BACT</name>
<protein>
    <submittedName>
        <fullName evidence="1">ABC-type Zn2+ transport system, periplasmic component/surface adhesin</fullName>
    </submittedName>
</protein>
<dbReference type="KEGG" id="pbu:L21SP3_01472"/>
<dbReference type="SUPFAM" id="SSF53807">
    <property type="entry name" value="Helical backbone' metal receptor"/>
    <property type="match status" value="1"/>
</dbReference>
<dbReference type="EMBL" id="CP019633">
    <property type="protein sequence ID" value="AQQ09662.1"/>
    <property type="molecule type" value="Genomic_DNA"/>
</dbReference>
<reference evidence="2" key="1">
    <citation type="submission" date="2017-02" db="EMBL/GenBank/DDBJ databases">
        <title>Comparative genomics and description of representatives of a novel lineage of planctomycetes thriving in anoxic sediments.</title>
        <authorList>
            <person name="Spring S."/>
            <person name="Bunk B."/>
            <person name="Sproer C."/>
            <person name="Klenk H.-P."/>
        </authorList>
    </citation>
    <scope>NUCLEOTIDE SEQUENCE [LARGE SCALE GENOMIC DNA]</scope>
    <source>
        <strain evidence="2">L21-RPul-D3</strain>
    </source>
</reference>
<keyword evidence="2" id="KW-1185">Reference proteome</keyword>
<dbReference type="Proteomes" id="UP000188273">
    <property type="component" value="Chromosome"/>
</dbReference>
<proteinExistence type="predicted"/>
<sequence length="287" mass="31721">MTISAHSRIRVTAVSIIAAAFIPALLSGCGDKEKEKSDAKFAAANSYIFSALSHITGNPEATVNLVPPGMCPGHFDISPSQVKELFNCRLLFLFDFQGNIEDSVQRISQRGLKLKKLKAPGGMCLPKTYENIISQLCRHLAEDSPETADMYELREKQITEKIKQFSENTLKNFREAGLAGRKVICSEHQKAFCEWLGLEVIASFSGRDTVTPTQINECLKAAEGKQIDFVIANRQEGTKLAEAIAKRIQARPKVFSNFPGPGEGEKSCQTYFELVERNISSLMNDGQ</sequence>
<dbReference type="Gene3D" id="3.40.50.1980">
    <property type="entry name" value="Nitrogenase molybdenum iron protein domain"/>
    <property type="match status" value="1"/>
</dbReference>
<dbReference type="GO" id="GO:0046872">
    <property type="term" value="F:metal ion binding"/>
    <property type="evidence" value="ECO:0007669"/>
    <property type="project" value="InterPro"/>
</dbReference>
<gene>
    <name evidence="1" type="ORF">L21SP3_01472</name>
</gene>
<evidence type="ECO:0000313" key="1">
    <source>
        <dbReference type="EMBL" id="AQQ09662.1"/>
    </source>
</evidence>
<evidence type="ECO:0000313" key="2">
    <source>
        <dbReference type="Proteomes" id="UP000188273"/>
    </source>
</evidence>
<dbReference type="Pfam" id="PF01297">
    <property type="entry name" value="ZnuA"/>
    <property type="match status" value="1"/>
</dbReference>
<dbReference type="STRING" id="1940790.L21SP3_01472"/>